<reference evidence="1 2" key="1">
    <citation type="journal article" date="2019" name="Commun. Biol.">
        <title>The bagworm genome reveals a unique fibroin gene that provides high tensile strength.</title>
        <authorList>
            <person name="Kono N."/>
            <person name="Nakamura H."/>
            <person name="Ohtoshi R."/>
            <person name="Tomita M."/>
            <person name="Numata K."/>
            <person name="Arakawa K."/>
        </authorList>
    </citation>
    <scope>NUCLEOTIDE SEQUENCE [LARGE SCALE GENOMIC DNA]</scope>
</reference>
<accession>A0A4C1ZS15</accession>
<name>A0A4C1ZS15_EUMVA</name>
<proteinExistence type="predicted"/>
<sequence>MYALVKFVTSNVFVVDDVSNNIAVFGFSSVNESIFAPRPSPYLAPDPGLMEYIFISQEAVRLRTDCGGPRSHITALCAERGRLPVRARSYRAANEGPTPRTPRL</sequence>
<organism evidence="1 2">
    <name type="scientific">Eumeta variegata</name>
    <name type="common">Bagworm moth</name>
    <name type="synonym">Eumeta japonica</name>
    <dbReference type="NCBI Taxonomy" id="151549"/>
    <lineage>
        <taxon>Eukaryota</taxon>
        <taxon>Metazoa</taxon>
        <taxon>Ecdysozoa</taxon>
        <taxon>Arthropoda</taxon>
        <taxon>Hexapoda</taxon>
        <taxon>Insecta</taxon>
        <taxon>Pterygota</taxon>
        <taxon>Neoptera</taxon>
        <taxon>Endopterygota</taxon>
        <taxon>Lepidoptera</taxon>
        <taxon>Glossata</taxon>
        <taxon>Ditrysia</taxon>
        <taxon>Tineoidea</taxon>
        <taxon>Psychidae</taxon>
        <taxon>Oiketicinae</taxon>
        <taxon>Eumeta</taxon>
    </lineage>
</organism>
<evidence type="ECO:0000313" key="2">
    <source>
        <dbReference type="Proteomes" id="UP000299102"/>
    </source>
</evidence>
<dbReference type="Proteomes" id="UP000299102">
    <property type="component" value="Unassembled WGS sequence"/>
</dbReference>
<protein>
    <submittedName>
        <fullName evidence="1">Uncharacterized protein</fullName>
    </submittedName>
</protein>
<dbReference type="EMBL" id="BGZK01002066">
    <property type="protein sequence ID" value="GBP90202.1"/>
    <property type="molecule type" value="Genomic_DNA"/>
</dbReference>
<evidence type="ECO:0000313" key="1">
    <source>
        <dbReference type="EMBL" id="GBP90202.1"/>
    </source>
</evidence>
<keyword evidence="2" id="KW-1185">Reference proteome</keyword>
<gene>
    <name evidence="1" type="ORF">EVAR_49726_1</name>
</gene>
<dbReference type="AlphaFoldDB" id="A0A4C1ZS15"/>
<comment type="caution">
    <text evidence="1">The sequence shown here is derived from an EMBL/GenBank/DDBJ whole genome shotgun (WGS) entry which is preliminary data.</text>
</comment>